<accession>A3VFR5</accession>
<evidence type="ECO:0000256" key="6">
    <source>
        <dbReference type="ARBA" id="ARBA00022777"/>
    </source>
</evidence>
<dbReference type="EC" id="2.7.13.3" evidence="2"/>
<feature type="transmembrane region" description="Helical" evidence="8">
    <location>
        <begin position="281"/>
        <end position="303"/>
    </location>
</feature>
<dbReference type="Gene3D" id="3.30.450.20">
    <property type="entry name" value="PAS domain"/>
    <property type="match status" value="2"/>
</dbReference>
<dbReference type="PANTHER" id="PTHR41523">
    <property type="entry name" value="TWO-COMPONENT SYSTEM SENSOR PROTEIN"/>
    <property type="match status" value="1"/>
</dbReference>
<dbReference type="GO" id="GO:0004673">
    <property type="term" value="F:protein histidine kinase activity"/>
    <property type="evidence" value="ECO:0007669"/>
    <property type="project" value="UniProtKB-EC"/>
</dbReference>
<evidence type="ECO:0000256" key="2">
    <source>
        <dbReference type="ARBA" id="ARBA00012438"/>
    </source>
</evidence>
<feature type="domain" description="Signal transduction histidine kinase subgroup 2 dimerisation and phosphoacceptor" evidence="9">
    <location>
        <begin position="374"/>
        <end position="448"/>
    </location>
</feature>
<keyword evidence="5" id="KW-0547">Nucleotide-binding</keyword>
<dbReference type="OrthoDB" id="9767435at2"/>
<dbReference type="GO" id="GO:0005524">
    <property type="term" value="F:ATP binding"/>
    <property type="evidence" value="ECO:0007669"/>
    <property type="project" value="UniProtKB-KW"/>
</dbReference>
<dbReference type="RefSeq" id="WP_008331799.1">
    <property type="nucleotide sequence ID" value="NZ_CH902578.1"/>
</dbReference>
<dbReference type="EMBL" id="AAMT01000006">
    <property type="protein sequence ID" value="EAQ13180.1"/>
    <property type="molecule type" value="Genomic_DNA"/>
</dbReference>
<proteinExistence type="predicted"/>
<evidence type="ECO:0000313" key="10">
    <source>
        <dbReference type="EMBL" id="EAQ13180.1"/>
    </source>
</evidence>
<reference evidence="10 11" key="1">
    <citation type="journal article" date="2010" name="J. Bacteriol.">
        <title>Genome sequences of Pelagibaca bermudensis HTCC2601T and Maritimibacter alkaliphilus HTCC2654T, the type strains of two marine Roseobacter genera.</title>
        <authorList>
            <person name="Thrash J.C."/>
            <person name="Cho J.C."/>
            <person name="Ferriera S."/>
            <person name="Johnson J."/>
            <person name="Vergin K.L."/>
            <person name="Giovannoni S.J."/>
        </authorList>
    </citation>
    <scope>NUCLEOTIDE SEQUENCE [LARGE SCALE GENOMIC DNA]</scope>
    <source>
        <strain evidence="10 11">HTCC2654</strain>
    </source>
</reference>
<dbReference type="AlphaFoldDB" id="A3VFR5"/>
<comment type="catalytic activity">
    <reaction evidence="1">
        <text>ATP + protein L-histidine = ADP + protein N-phospho-L-histidine.</text>
        <dbReference type="EC" id="2.7.13.3"/>
    </reaction>
</comment>
<comment type="caution">
    <text evidence="10">The sequence shown here is derived from an EMBL/GenBank/DDBJ whole genome shotgun (WGS) entry which is preliminary data.</text>
</comment>
<organism evidence="10 11">
    <name type="scientific">Maritimibacter alkaliphilus HTCC2654</name>
    <dbReference type="NCBI Taxonomy" id="314271"/>
    <lineage>
        <taxon>Bacteria</taxon>
        <taxon>Pseudomonadati</taxon>
        <taxon>Pseudomonadota</taxon>
        <taxon>Alphaproteobacteria</taxon>
        <taxon>Rhodobacterales</taxon>
        <taxon>Roseobacteraceae</taxon>
        <taxon>Maritimibacter</taxon>
    </lineage>
</organism>
<dbReference type="Proteomes" id="UP000002931">
    <property type="component" value="Unassembled WGS sequence"/>
</dbReference>
<keyword evidence="4" id="KW-0808">Transferase</keyword>
<evidence type="ECO:0000256" key="1">
    <source>
        <dbReference type="ARBA" id="ARBA00000085"/>
    </source>
</evidence>
<evidence type="ECO:0000313" key="11">
    <source>
        <dbReference type="Proteomes" id="UP000002931"/>
    </source>
</evidence>
<dbReference type="Gene3D" id="3.30.565.10">
    <property type="entry name" value="Histidine kinase-like ATPase, C-terminal domain"/>
    <property type="match status" value="1"/>
</dbReference>
<evidence type="ECO:0000256" key="8">
    <source>
        <dbReference type="SAM" id="Phobius"/>
    </source>
</evidence>
<dbReference type="HOGENOM" id="CLU_024378_1_0_5"/>
<evidence type="ECO:0000256" key="5">
    <source>
        <dbReference type="ARBA" id="ARBA00022741"/>
    </source>
</evidence>
<name>A3VFR5_9RHOB</name>
<evidence type="ECO:0000256" key="7">
    <source>
        <dbReference type="ARBA" id="ARBA00022840"/>
    </source>
</evidence>
<keyword evidence="8" id="KW-0812">Transmembrane</keyword>
<dbReference type="Pfam" id="PF07568">
    <property type="entry name" value="HisKA_2"/>
    <property type="match status" value="1"/>
</dbReference>
<feature type="transmembrane region" description="Helical" evidence="8">
    <location>
        <begin position="12"/>
        <end position="36"/>
    </location>
</feature>
<dbReference type="PANTHER" id="PTHR41523:SF8">
    <property type="entry name" value="ETHYLENE RESPONSE SENSOR PROTEIN"/>
    <property type="match status" value="1"/>
</dbReference>
<evidence type="ECO:0000259" key="9">
    <source>
        <dbReference type="Pfam" id="PF07568"/>
    </source>
</evidence>
<evidence type="ECO:0000256" key="3">
    <source>
        <dbReference type="ARBA" id="ARBA00022553"/>
    </source>
</evidence>
<dbReference type="eggNOG" id="COG3920">
    <property type="taxonomic scope" value="Bacteria"/>
</dbReference>
<dbReference type="InterPro" id="IPR011495">
    <property type="entry name" value="Sig_transdc_His_kin_sub2_dim/P"/>
</dbReference>
<keyword evidence="6 10" id="KW-0418">Kinase</keyword>
<dbReference type="STRING" id="314271.RB2654_11798"/>
<keyword evidence="11" id="KW-1185">Reference proteome</keyword>
<sequence>MINTFRERSRSLTFRIAGLLAIALLPVGLISVATTYQLLDRADRDLADTLLALTSDAAAEQEAAIRTATGVAKTVVTMIPVLREAGYPCEQPMSALLRDTPELSFIGYVGRNGDILCASDAMGSSLAERPLHKEFVDNPGPRVKFSLRGSISQTSVIVVSLPVINGGDYDGYVVASLPHRSLTTPTITDEEAASRPLELITFNGDGEVLTSSSDATNLSANLPANRSLRALAAGGSEVAFIAENARGQRRVFALVPIVQGQVYALGSWQYRRNTVANGMSFGTSMLFPLLMWLVSLLVAFYAVQRMVIKPTRNLRARMLQFMRSRKLVEPRADRRLPTEIRDMEETWMRLAENILHDEAELYDTIHQRTVLLKEVHHRVKNNLQLIVSILGMKIRKARTPAIKSALGDIQQRVMSIARVHQNLYETSTAERVRAGELLQTIVAQMVKSAQTGDSTDVRLEAHYDDCEVYPDQAVPLSLAVSELVTNALKHMGPTSTGETPVIEVRLDCAPGTDRGVVTVRNTLALDREEPEDDVSTGLGEQLVRAFVGTMEAKVTRDQTDTHYSVVIDFPIHGFDAEIIPSDHTHPPIPVGNR</sequence>
<keyword evidence="7" id="KW-0067">ATP-binding</keyword>
<dbReference type="InterPro" id="IPR036890">
    <property type="entry name" value="HATPase_C_sf"/>
</dbReference>
<keyword evidence="8" id="KW-0472">Membrane</keyword>
<keyword evidence="8" id="KW-1133">Transmembrane helix</keyword>
<keyword evidence="3" id="KW-0597">Phosphoprotein</keyword>
<gene>
    <name evidence="10" type="ORF">RB2654_11798</name>
</gene>
<evidence type="ECO:0000256" key="4">
    <source>
        <dbReference type="ARBA" id="ARBA00022679"/>
    </source>
</evidence>
<protein>
    <recommendedName>
        <fullName evidence="2">histidine kinase</fullName>
        <ecNumber evidence="2">2.7.13.3</ecNumber>
    </recommendedName>
</protein>
<dbReference type="SUPFAM" id="SSF55874">
    <property type="entry name" value="ATPase domain of HSP90 chaperone/DNA topoisomerase II/histidine kinase"/>
    <property type="match status" value="1"/>
</dbReference>